<reference evidence="2 3" key="1">
    <citation type="journal article" date="2020" name="BMC Genomics">
        <title>Intraspecific diversification of the crop wild relative Brassica cretica Lam. using demographic model selection.</title>
        <authorList>
            <person name="Kioukis A."/>
            <person name="Michalopoulou V.A."/>
            <person name="Briers L."/>
            <person name="Pirintsos S."/>
            <person name="Studholme D.J."/>
            <person name="Pavlidis P."/>
            <person name="Sarris P.F."/>
        </authorList>
    </citation>
    <scope>NUCLEOTIDE SEQUENCE [LARGE SCALE GENOMIC DNA]</scope>
    <source>
        <strain evidence="3">cv. PFS-1207/04</strain>
    </source>
</reference>
<feature type="compositionally biased region" description="Low complexity" evidence="1">
    <location>
        <begin position="1"/>
        <end position="15"/>
    </location>
</feature>
<feature type="region of interest" description="Disordered" evidence="1">
    <location>
        <begin position="1"/>
        <end position="30"/>
    </location>
</feature>
<dbReference type="PANTHER" id="PTHR35996:SF1">
    <property type="entry name" value="OS04G0528100 PROTEIN"/>
    <property type="match status" value="1"/>
</dbReference>
<dbReference type="EMBL" id="QGKV02000297">
    <property type="protein sequence ID" value="KAF3609239.1"/>
    <property type="molecule type" value="Genomic_DNA"/>
</dbReference>
<feature type="compositionally biased region" description="Basic and acidic residues" evidence="1">
    <location>
        <begin position="20"/>
        <end position="30"/>
    </location>
</feature>
<evidence type="ECO:0000313" key="2">
    <source>
        <dbReference type="EMBL" id="KAF3609239.1"/>
    </source>
</evidence>
<dbReference type="Proteomes" id="UP000266723">
    <property type="component" value="Unassembled WGS sequence"/>
</dbReference>
<evidence type="ECO:0000313" key="3">
    <source>
        <dbReference type="Proteomes" id="UP000266723"/>
    </source>
</evidence>
<protein>
    <submittedName>
        <fullName evidence="2">Uncharacterized protein</fullName>
    </submittedName>
</protein>
<proteinExistence type="predicted"/>
<dbReference type="Pfam" id="PF26369">
    <property type="entry name" value="UPF0426"/>
    <property type="match status" value="1"/>
</dbReference>
<comment type="caution">
    <text evidence="2">The sequence shown here is derived from an EMBL/GenBank/DDBJ whole genome shotgun (WGS) entry which is preliminary data.</text>
</comment>
<evidence type="ECO:0000256" key="1">
    <source>
        <dbReference type="SAM" id="MobiDB-lite"/>
    </source>
</evidence>
<dbReference type="InterPro" id="IPR040278">
    <property type="entry name" value="UPF0426"/>
</dbReference>
<organism evidence="2 3">
    <name type="scientific">Brassica cretica</name>
    <name type="common">Mustard</name>
    <dbReference type="NCBI Taxonomy" id="69181"/>
    <lineage>
        <taxon>Eukaryota</taxon>
        <taxon>Viridiplantae</taxon>
        <taxon>Streptophyta</taxon>
        <taxon>Embryophyta</taxon>
        <taxon>Tracheophyta</taxon>
        <taxon>Spermatophyta</taxon>
        <taxon>Magnoliopsida</taxon>
        <taxon>eudicotyledons</taxon>
        <taxon>Gunneridae</taxon>
        <taxon>Pentapetalae</taxon>
        <taxon>rosids</taxon>
        <taxon>malvids</taxon>
        <taxon>Brassicales</taxon>
        <taxon>Brassicaceae</taxon>
        <taxon>Brassiceae</taxon>
        <taxon>Brassica</taxon>
    </lineage>
</organism>
<feature type="compositionally biased region" description="Acidic residues" evidence="1">
    <location>
        <begin position="225"/>
        <end position="236"/>
    </location>
</feature>
<name>A0ABQ7F0D0_BRACR</name>
<accession>A0ABQ7F0D0</accession>
<keyword evidence="3" id="KW-1185">Reference proteome</keyword>
<dbReference type="PANTHER" id="PTHR35996">
    <property type="entry name" value="OSJNBA0038O10.25 PROTEIN"/>
    <property type="match status" value="1"/>
</dbReference>
<sequence>MGTSSSDVVPDPDVSSNRHSPSDDASEKGERLRIWAEVVVRGTSRPGSEDQIRGADSVEDSEDVICREIEFVKREKIHNMESMIEAGNLSYSFASDLILSNARKKNKAMGFVLISSCPPSSLVLASQLHQFSARIKSTEISVRPQLAPVRRSRTFTAKPCCFNLPQEPILSEALKEPIAFMGGMFAGLLRLDLNEEPLKEWVTRTVEASGITEEEVADADGMASNEEESPQQIEIE</sequence>
<feature type="region of interest" description="Disordered" evidence="1">
    <location>
        <begin position="210"/>
        <end position="236"/>
    </location>
</feature>
<gene>
    <name evidence="2" type="ORF">DY000_02047187</name>
</gene>